<dbReference type="Gene3D" id="1.10.238.10">
    <property type="entry name" value="EF-hand"/>
    <property type="match status" value="3"/>
</dbReference>
<dbReference type="InterPro" id="IPR018247">
    <property type="entry name" value="EF_Hand_1_Ca_BS"/>
</dbReference>
<feature type="compositionally biased region" description="Basic and acidic residues" evidence="4">
    <location>
        <begin position="170"/>
        <end position="200"/>
    </location>
</feature>
<dbReference type="InterPro" id="IPR013536">
    <property type="entry name" value="WLM_dom"/>
</dbReference>
<evidence type="ECO:0000259" key="6">
    <source>
        <dbReference type="PROSITE" id="PS51397"/>
    </source>
</evidence>
<dbReference type="OrthoDB" id="437307at2759"/>
<evidence type="ECO:0000313" key="8">
    <source>
        <dbReference type="Proteomes" id="UP000186817"/>
    </source>
</evidence>
<dbReference type="GO" id="GO:0008237">
    <property type="term" value="F:metallopeptidase activity"/>
    <property type="evidence" value="ECO:0007669"/>
    <property type="project" value="TreeGrafter"/>
</dbReference>
<dbReference type="Pfam" id="PF25296">
    <property type="entry name" value="Decapeptide"/>
    <property type="match status" value="1"/>
</dbReference>
<feature type="region of interest" description="Disordered" evidence="4">
    <location>
        <begin position="1"/>
        <end position="214"/>
    </location>
</feature>
<organism evidence="7 8">
    <name type="scientific">Symbiodinium microadriaticum</name>
    <name type="common">Dinoflagellate</name>
    <name type="synonym">Zooxanthella microadriatica</name>
    <dbReference type="NCBI Taxonomy" id="2951"/>
    <lineage>
        <taxon>Eukaryota</taxon>
        <taxon>Sar</taxon>
        <taxon>Alveolata</taxon>
        <taxon>Dinophyceae</taxon>
        <taxon>Suessiales</taxon>
        <taxon>Symbiodiniaceae</taxon>
        <taxon>Symbiodinium</taxon>
    </lineage>
</organism>
<feature type="domain" description="EF-hand" evidence="5">
    <location>
        <begin position="344"/>
        <end position="379"/>
    </location>
</feature>
<feature type="domain" description="EF-hand" evidence="5">
    <location>
        <begin position="431"/>
        <end position="466"/>
    </location>
</feature>
<dbReference type="PROSITE" id="PS51397">
    <property type="entry name" value="WLM"/>
    <property type="match status" value="1"/>
</dbReference>
<evidence type="ECO:0000313" key="7">
    <source>
        <dbReference type="EMBL" id="OLP86869.1"/>
    </source>
</evidence>
<dbReference type="EMBL" id="LSRX01000896">
    <property type="protein sequence ID" value="OLP86869.1"/>
    <property type="molecule type" value="Genomic_DNA"/>
</dbReference>
<accession>A0A1Q9CVF4</accession>
<dbReference type="GO" id="GO:0005634">
    <property type="term" value="C:nucleus"/>
    <property type="evidence" value="ECO:0007669"/>
    <property type="project" value="TreeGrafter"/>
</dbReference>
<dbReference type="PROSITE" id="PS50222">
    <property type="entry name" value="EF_HAND_2"/>
    <property type="match status" value="4"/>
</dbReference>
<dbReference type="Proteomes" id="UP000186817">
    <property type="component" value="Unassembled WGS sequence"/>
</dbReference>
<comment type="similarity">
    <text evidence="1">Belongs to the centrin family.</text>
</comment>
<feature type="compositionally biased region" description="Basic and acidic residues" evidence="4">
    <location>
        <begin position="123"/>
        <end position="137"/>
    </location>
</feature>
<feature type="region of interest" description="Disordered" evidence="4">
    <location>
        <begin position="235"/>
        <end position="268"/>
    </location>
</feature>
<evidence type="ECO:0000256" key="1">
    <source>
        <dbReference type="ARBA" id="ARBA00005253"/>
    </source>
</evidence>
<feature type="region of interest" description="Disordered" evidence="4">
    <location>
        <begin position="2170"/>
        <end position="2194"/>
    </location>
</feature>
<evidence type="ECO:0000256" key="4">
    <source>
        <dbReference type="SAM" id="MobiDB-lite"/>
    </source>
</evidence>
<comment type="caution">
    <text evidence="7">The sequence shown here is derived from an EMBL/GenBank/DDBJ whole genome shotgun (WGS) entry which is preliminary data.</text>
</comment>
<evidence type="ECO:0000259" key="5">
    <source>
        <dbReference type="PROSITE" id="PS50222"/>
    </source>
</evidence>
<feature type="domain" description="WLM" evidence="6">
    <location>
        <begin position="1006"/>
        <end position="1221"/>
    </location>
</feature>
<dbReference type="Pfam" id="PF12340">
    <property type="entry name" value="DUF3638"/>
    <property type="match status" value="1"/>
</dbReference>
<dbReference type="Pfam" id="PF08325">
    <property type="entry name" value="WLM"/>
    <property type="match status" value="1"/>
</dbReference>
<sequence length="3550" mass="387848">MPKKSSGRHWLDFCSRKVEPEGRLQPASPQGNGAGKSPVTLMFVQKRDPRYQAHQKQQMKENIEKSQRDRAEKDRRKADEAKEKEERKAAARQAEEERWAEARARKEEQRARGEVVSEAVAKLQKELDREMKEEARASKKQPQNEEESEEEESEQEAEGELQETVSAEAEPSKSSKPVKHETADSETREDDSNSESRSDSEVSATHGMTSACVNSTTGTLRPIALDDFLARFAAKKQGGRGGQESDSEDEEQEDIRGRRKKIQSKSDPQLRCRKIAGAASVDWYQHATVEQCSSTVAQETCQMNCLAAAFSFLTGAQCQPCRVREVCVAMPIADIDYREYFTSEKIADLKESFDSFDSSGDGRIGADELYGMFKKLGTNLTRSQIREVMREVDADGSGEIEFEELCILEIKMARTRPRPDLIDYQDYLDCKTIQKLEEAFDRLDADSRGYVSVFEMKGLLEAQGCKSSEDEIDEILGELNSQGELDFASFASAWAIANQCRKRINYREFLDKDEVEELKELFEEGTMGQGNLAITELDHIFRKFGYPMKTKQLRGLLKDFDSDSSGEIDFEEFCVMMLRLKCAKQVRHISPETHDCRSLWLDEGFTAKELQKSGYGIFHMKAAGISVRQILAEAEVTALEMRLCGFTAQELRKAGMGASELRAAGFSLAELRLAGFSHAVLQTANKTLRSYLSKGNLTVLPQQNPKFDPKRKKHTPFMKLWLTPKTSDVQQSSEDMRPLPEILAGWKQAKKEGGMDICEGLHPDHPILSAMQKKTPWDGPIPEDFSSRSAMFKHIKATGHAMLKAAVAEEPTKGKKKKRFAEVLCDAATISVRKRSTLLCCWEVQQAGAAAQDFGRAGRAVAWLADVGSFCNLPDRLEKATRSSTEPAAFRWIDIFKLTCSNAALANVWLPENDPKPVATPEDAAGHEAMAMGAAGAVAKAAGSEFFMAGVASFSPGLRFHPARPREDGDMERMQPLVMRARWQVPSTSPGRSLEFRASELRACFAMARQSDCRVHSIRHAATLPESDVALRLLERVQRNAEAVLRARGWRVLELVELCCCKVAPEQKPGSVAGWCIPAGDAKTATRIALRLRAPKGQGHRIMPFEEVFGTMLHELTHIIHLKHTAAFYELMDELSKQWEQLQATGHILDESGFPTVGGHRVDPMKHNPSIGLSTKLQAKAAEQRLKVNQLMGSGKLGGQRDWKQLPMREKAARAAERRAAEAKLGFGPEELPDEGDISSAPERARLAAEPARPAVRLAPKRRWCQRVGCSCPAPHPDLPVKPELEDKLLQEAILASLAESQSLQSQSPSVGCIVLSDDEGDAEFNVRSELGQVPRERVALGTFWHLACQPPKRMDADELHPYASLLPFLTGVPADASPVQSPETTRLTHWRPMSTGNSGRGEALQVVLDGLEFALRLLGADAPHAARLARVEPRVALARRLCSGASATQRLVQELAIPSCSRHAADVCQLEGDLEDPRRSPAMDLKTSINSLEESLKAASRDVKTTAASAFPSLSQELPCLKSQGSIVTTPADSEFHLFGPGFTADAFRVAEEMAGQPLPADLLSPPDLAEVGPHDVQNPADLVQLLGRACSSCLKLLNQQRLLTSAHHLCFSLAARVLLSLPMDASWYKRPDFNWTLETQNFILERLHLLIRQLAMAALALGPAGDAGPRAVAAMAAAVAFDAVARQSTENVASVLSQALGQGLCLGPGSFVSESSEQAISWPRAAKARSEILEYFEAASIAGQQPVFQGVEVGQAELQLLNGCSLLLGLGPVRSTAVQLLSGEDPSLMAQLPQLGMMRDVGFLAQLLSRSGALPLTTPKSGNQNVLGNLSWRSQEGSTSLTVRGLAQGPATVLEALLPVGAANSKDKQSGVLARMKKGLLGLTGAERRSAAASQADPGALVGEKLRSEEDVLFLPSSKLRAFEGLSPSEAEVVLTMLLAPYLRIPLLLGYLGTSERVGALADERLQGVLEAAVFEPGPWRSSTRPPEIPEAIPAPTRSHLATPCGLLINELCNAPRPTLAGAAALLQSALERDTGRAAAAPIGLILFAIRMGCRIFSFAKALLESEGAGSLAVAIALGAGRPSVEAAVDPLKKQLLASRKVLQRWATEAAEHGKAALACAVWSHLAMLQSCLGWGEAEAPVALLASQLLMSMHGLDAVFERSEGRSSFSESHASPMVRTGSGQLPGAEQDPMGGGSACEMFAILAEERTNLARWLRQGGSQAAAALEAAVAIASLSKGSSSGAAASSWTEVRPGVFMRSAEAPFQDNSKLRPGQKVEEYLQLLASLPKLAYDTNLGSFAMQQGELQVLPGWASTSPELQDAFGESSELHGILSSLVQRTEHRECINLAGQRCDVHHWTPDPRPWPNPVAARGARCSWLDEAVKAAGGLPTGLGASRLLGSSERMARLACEVEGIEVIVLRDPPAVQVFEQCSHARMVFRRLRWTSDACWCFTGFASQEPWTSGSSIWCLCSGHGGIPGSSGKQPPAPGSKETVLIQRDLQEEGKAVREALVPSDLMRGLLPETLLRTFRFWRGTDGLLRGEERHPTQPGQHLQVERIDDDRVRVWRYLASSHVDAAQPRQTPHRQLLLNLMLSQSDSPLRRLADVLTRIEDLAFILCWADEQGRVAEVALPRLGLNFKVNRQGCLECLGFGGLSIAAEARLAEQSVSSKVRHRLQQFGGAALLLQGEEGELAVLCSALQRPRRPAGGPSPVEWGAPLVFDRSNRMGSGSPGPGHYFFSLHSSQTYAQAQDLAAELYRLTCCWLMHRYDEVVRSASSLGCDALTSHEAALWSQLGSETAHDQHVDAQACRLHLSTALQPLGLEPPWSVRDAYVQFLLNRHHCSASCLLTPELELQVLKMVPELDGISWLLRNRRRILEAQSGVLVCLEPPPLAPGDGYEVKVFSETSAVEWTSAISLAPSAEEHPRSGPSALRFIEQQLSSGPFSLQQAFEIFTRVTSLQPFPDDAPHLVAACLARAYGPASAALAALARDEGLVDKLPKAPKKQGLLPTAAHKRWLQEVREKLASAVRSSPLPEPPAPAAVPREVLLQHGALRLAAWPIVQVADCDMRTVSGIAALRKPLKEICESFFSLVTTTQGAPALAPWLLREIQADQRCTSRGARWVKRLEESMLELQATVQVPALRGHIQELTLTLQRQLQLDRRKAAEAITAAEEAATETSSSSASALRALQLKAGLAPRLDFCGLLRLWMAEQGGEILCKHGVDEDKVLGLVADSLVLQVRAAQCACALRALRAEDGRSAELKTKAAADEVAKERHYLAPNPCGVGFVLDPRLLAVEFLFGIMLRETQVEVLRAFLQGKEDSWVHQMLMGGGKTCVIAPISAALLATPSRLFVAIVPSSLLTFSRSQLRARLCNPCLGVPVLTFDFSRETRVTSQLLHRLQHARRKRSAVCASPQSIKHFQYGCHTSTFLCRGTCPASAMAPVEEITTTEVDGVCHDVCRIMAKFLNSKSPPSPPESDQEGLLLPDWKKEQAVQYFQHNLVIDDKFHSNWQDAKLVPSICRGALDHTCELRSQLFSQKYTNHSSVVCWW</sequence>
<dbReference type="SMART" id="SM00054">
    <property type="entry name" value="EFh"/>
    <property type="match status" value="4"/>
</dbReference>
<dbReference type="GO" id="GO:0006281">
    <property type="term" value="P:DNA repair"/>
    <property type="evidence" value="ECO:0007669"/>
    <property type="project" value="TreeGrafter"/>
</dbReference>
<name>A0A1Q9CVF4_SYMMI</name>
<keyword evidence="3" id="KW-0106">Calcium</keyword>
<dbReference type="CDD" id="cd00051">
    <property type="entry name" value="EFh"/>
    <property type="match status" value="2"/>
</dbReference>
<feature type="compositionally biased region" description="Acidic residues" evidence="4">
    <location>
        <begin position="144"/>
        <end position="161"/>
    </location>
</feature>
<dbReference type="InterPro" id="IPR057481">
    <property type="entry name" value="Decapeptide"/>
</dbReference>
<dbReference type="SUPFAM" id="SSF47473">
    <property type="entry name" value="EF-hand"/>
    <property type="match status" value="2"/>
</dbReference>
<feature type="domain" description="EF-hand" evidence="5">
    <location>
        <begin position="548"/>
        <end position="583"/>
    </location>
</feature>
<dbReference type="PANTHER" id="PTHR46622">
    <property type="entry name" value="DNA-DEPENDENT METALLOPROTEASE WSS1"/>
    <property type="match status" value="1"/>
</dbReference>
<evidence type="ECO:0000256" key="2">
    <source>
        <dbReference type="ARBA" id="ARBA00022737"/>
    </source>
</evidence>
<feature type="compositionally biased region" description="Polar residues" evidence="4">
    <location>
        <begin position="1379"/>
        <end position="1388"/>
    </location>
</feature>
<protein>
    <submittedName>
        <fullName evidence="7">Calmodulin-like protein 12</fullName>
    </submittedName>
</protein>
<dbReference type="InterPro" id="IPR002048">
    <property type="entry name" value="EF_hand_dom"/>
</dbReference>
<gene>
    <name evidence="7" type="primary">CML12</name>
    <name evidence="7" type="ORF">AK812_SmicGene31989</name>
</gene>
<dbReference type="InterPro" id="IPR053000">
    <property type="entry name" value="WSS1-like_metalloprotease"/>
</dbReference>
<dbReference type="Pfam" id="PF13499">
    <property type="entry name" value="EF-hand_7"/>
    <property type="match status" value="1"/>
</dbReference>
<keyword evidence="2" id="KW-0677">Repeat</keyword>
<feature type="region of interest" description="Disordered" evidence="4">
    <location>
        <begin position="1377"/>
        <end position="1396"/>
    </location>
</feature>
<reference evidence="7 8" key="1">
    <citation type="submission" date="2016-02" db="EMBL/GenBank/DDBJ databases">
        <title>Genome analysis of coral dinoflagellate symbionts highlights evolutionary adaptations to a symbiotic lifestyle.</title>
        <authorList>
            <person name="Aranda M."/>
            <person name="Li Y."/>
            <person name="Liew Y.J."/>
            <person name="Baumgarten S."/>
            <person name="Simakov O."/>
            <person name="Wilson M."/>
            <person name="Piel J."/>
            <person name="Ashoor H."/>
            <person name="Bougouffa S."/>
            <person name="Bajic V.B."/>
            <person name="Ryu T."/>
            <person name="Ravasi T."/>
            <person name="Bayer T."/>
            <person name="Micklem G."/>
            <person name="Kim H."/>
            <person name="Bhak J."/>
            <person name="Lajeunesse T.C."/>
            <person name="Voolstra C.R."/>
        </authorList>
    </citation>
    <scope>NUCLEOTIDE SEQUENCE [LARGE SCALE GENOMIC DNA]</scope>
    <source>
        <strain evidence="7 8">CCMP2467</strain>
    </source>
</reference>
<feature type="compositionally biased region" description="Basic and acidic residues" evidence="4">
    <location>
        <begin position="58"/>
        <end position="115"/>
    </location>
</feature>
<feature type="domain" description="EF-hand" evidence="5">
    <location>
        <begin position="380"/>
        <end position="415"/>
    </location>
</feature>
<dbReference type="InterPro" id="IPR022099">
    <property type="entry name" value="DUF3638"/>
</dbReference>
<dbReference type="PANTHER" id="PTHR46622:SF1">
    <property type="entry name" value="DNA-DEPENDENT METALLOPROTEASE WSS1"/>
    <property type="match status" value="1"/>
</dbReference>
<dbReference type="InterPro" id="IPR011992">
    <property type="entry name" value="EF-hand-dom_pair"/>
</dbReference>
<dbReference type="FunFam" id="1.10.238.10:FF:000178">
    <property type="entry name" value="Calmodulin-2 A"/>
    <property type="match status" value="1"/>
</dbReference>
<proteinExistence type="inferred from homology"/>
<dbReference type="GO" id="GO:0005509">
    <property type="term" value="F:calcium ion binding"/>
    <property type="evidence" value="ECO:0007669"/>
    <property type="project" value="InterPro"/>
</dbReference>
<evidence type="ECO:0000256" key="3">
    <source>
        <dbReference type="ARBA" id="ARBA00022837"/>
    </source>
</evidence>
<dbReference type="PROSITE" id="PS00018">
    <property type="entry name" value="EF_HAND_1"/>
    <property type="match status" value="3"/>
</dbReference>
<dbReference type="Pfam" id="PF13833">
    <property type="entry name" value="EF-hand_8"/>
    <property type="match status" value="1"/>
</dbReference>
<keyword evidence="8" id="KW-1185">Reference proteome</keyword>
<feature type="compositionally biased region" description="Basic and acidic residues" evidence="4">
    <location>
        <begin position="9"/>
        <end position="22"/>
    </location>
</feature>